<dbReference type="InterPro" id="IPR008974">
    <property type="entry name" value="TRAF-like"/>
</dbReference>
<evidence type="ECO:0000313" key="3">
    <source>
        <dbReference type="Proteomes" id="UP001642260"/>
    </source>
</evidence>
<dbReference type="EMBL" id="CAKOAT010291822">
    <property type="protein sequence ID" value="CAH8360688.1"/>
    <property type="molecule type" value="Genomic_DNA"/>
</dbReference>
<dbReference type="InterPro" id="IPR002083">
    <property type="entry name" value="MATH/TRAF_dom"/>
</dbReference>
<feature type="domain" description="MATH" evidence="1">
    <location>
        <begin position="18"/>
        <end position="141"/>
    </location>
</feature>
<dbReference type="SMART" id="SM00061">
    <property type="entry name" value="MATH"/>
    <property type="match status" value="2"/>
</dbReference>
<dbReference type="Gene3D" id="2.60.210.10">
    <property type="entry name" value="Apoptosis, Tumor Necrosis Factor Receptor Associated Protein 2, Chain A"/>
    <property type="match status" value="2"/>
</dbReference>
<dbReference type="PANTHER" id="PTHR46162">
    <property type="entry name" value="TRAF-LIKE FAMILY PROTEIN"/>
    <property type="match status" value="1"/>
</dbReference>
<gene>
    <name evidence="2" type="ORF">ERUC_LOCUS26444</name>
</gene>
<feature type="domain" description="MATH" evidence="1">
    <location>
        <begin position="171"/>
        <end position="299"/>
    </location>
</feature>
<dbReference type="PROSITE" id="PS50144">
    <property type="entry name" value="MATH"/>
    <property type="match status" value="2"/>
</dbReference>
<sequence length="308" mass="35281">MGVTSLEETVKYLAKKRNNSHFMLVDGMSQLMTEKVKMCTSLDFHAFGLKWRFNIRSGVEEDYLSFYLHIIDEKCSGSKWEVNCTYKLGIVSQTAATDIIMPFEMDFDSDRTSWGESEIISIESLRKACVVNDKAVFYAEITGVKPRSLKVSSIPRTNGTAERLTLIETNNNRFSWKVTRFSSINSQVHMSYEFTFGPRRWYLQMYPKGCGEGKGNSFSLFLHASDFVSNVPAKVTKATFILRVLDQHMRKQHYEYDADGVFDGKEDAWGSQTFLALEKLHNPSNGLLLNDKIHIVIEFLTLSTQDYL</sequence>
<organism evidence="2 3">
    <name type="scientific">Eruca vesicaria subsp. sativa</name>
    <name type="common">Garden rocket</name>
    <name type="synonym">Eruca sativa</name>
    <dbReference type="NCBI Taxonomy" id="29727"/>
    <lineage>
        <taxon>Eukaryota</taxon>
        <taxon>Viridiplantae</taxon>
        <taxon>Streptophyta</taxon>
        <taxon>Embryophyta</taxon>
        <taxon>Tracheophyta</taxon>
        <taxon>Spermatophyta</taxon>
        <taxon>Magnoliopsida</taxon>
        <taxon>eudicotyledons</taxon>
        <taxon>Gunneridae</taxon>
        <taxon>Pentapetalae</taxon>
        <taxon>rosids</taxon>
        <taxon>malvids</taxon>
        <taxon>Brassicales</taxon>
        <taxon>Brassicaceae</taxon>
        <taxon>Brassiceae</taxon>
        <taxon>Eruca</taxon>
    </lineage>
</organism>
<dbReference type="CDD" id="cd00121">
    <property type="entry name" value="MATH"/>
    <property type="match status" value="2"/>
</dbReference>
<dbReference type="Proteomes" id="UP001642260">
    <property type="component" value="Unassembled WGS sequence"/>
</dbReference>
<dbReference type="Pfam" id="PF22486">
    <property type="entry name" value="MATH_2"/>
    <property type="match status" value="2"/>
</dbReference>
<keyword evidence="3" id="KW-1185">Reference proteome</keyword>
<name>A0ABC8KT87_ERUVS</name>
<accession>A0ABC8KT87</accession>
<reference evidence="2 3" key="1">
    <citation type="submission" date="2022-03" db="EMBL/GenBank/DDBJ databases">
        <authorList>
            <person name="Macdonald S."/>
            <person name="Ahmed S."/>
            <person name="Newling K."/>
        </authorList>
    </citation>
    <scope>NUCLEOTIDE SEQUENCE [LARGE SCALE GENOMIC DNA]</scope>
</reference>
<evidence type="ECO:0000259" key="1">
    <source>
        <dbReference type="PROSITE" id="PS50144"/>
    </source>
</evidence>
<proteinExistence type="predicted"/>
<dbReference type="AlphaFoldDB" id="A0ABC8KT87"/>
<dbReference type="PANTHER" id="PTHR46162:SF40">
    <property type="entry name" value="TRAF-LIKE FAMILY PROTEIN"/>
    <property type="match status" value="1"/>
</dbReference>
<protein>
    <recommendedName>
        <fullName evidence="1">MATH domain-containing protein</fullName>
    </recommendedName>
</protein>
<comment type="caution">
    <text evidence="2">The sequence shown here is derived from an EMBL/GenBank/DDBJ whole genome shotgun (WGS) entry which is preliminary data.</text>
</comment>
<evidence type="ECO:0000313" key="2">
    <source>
        <dbReference type="EMBL" id="CAH8360688.1"/>
    </source>
</evidence>
<dbReference type="SUPFAM" id="SSF49599">
    <property type="entry name" value="TRAF domain-like"/>
    <property type="match status" value="2"/>
</dbReference>